<sequence>MNEFIDCHCHIFNIVDIPLYATIQGKLNVNTINRFTKSLGITLFAPFNLIKKGDDIVATKEDFIRFFERDLKDSIIKFEEHLSKIPEIDLSKTLITPLIMDFDCIKEVEENSLGISNLEFQTQRLIKGIKASKNKIKICPFIGFDLRKLVLDDNGLDAVKKLWKKYSDSSNKNASINNLISGSILGIKIYPPIGFNPYPVKKNKRKKYIEFYKWCIKEDIPITVHCQKGSYSAELSSKDINRMTHPQNWLNLLEENPQLKNLRINFAHFGGEDGVEDMLDPGRIFSDGIDKNTWTYTIIKLLQRYPNTYSDISAYNYGKSFGKINDYSKNLKKVIELDYLKKFKEGKYSVSSKLLWGSDVPMVISEECYDSSYANYYKHLENLVNKSKKLNQNDKRKFIENLTVNNPKKFLKIK</sequence>
<name>E3H9K9_ILYPC</name>
<dbReference type="InterPro" id="IPR032466">
    <property type="entry name" value="Metal_Hydrolase"/>
</dbReference>
<dbReference type="KEGG" id="ipo:Ilyop_1620"/>
<gene>
    <name evidence="1" type="ordered locus">Ilyop_1620</name>
</gene>
<evidence type="ECO:0000313" key="2">
    <source>
        <dbReference type="Proteomes" id="UP000006875"/>
    </source>
</evidence>
<dbReference type="SUPFAM" id="SSF51556">
    <property type="entry name" value="Metallo-dependent hydrolases"/>
    <property type="match status" value="1"/>
</dbReference>
<proteinExistence type="predicted"/>
<dbReference type="Proteomes" id="UP000006875">
    <property type="component" value="Chromosome"/>
</dbReference>
<dbReference type="Gene3D" id="3.20.20.140">
    <property type="entry name" value="Metal-dependent hydrolases"/>
    <property type="match status" value="1"/>
</dbReference>
<keyword evidence="2" id="KW-1185">Reference proteome</keyword>
<dbReference type="GO" id="GO:0016787">
    <property type="term" value="F:hydrolase activity"/>
    <property type="evidence" value="ECO:0007669"/>
    <property type="project" value="InterPro"/>
</dbReference>
<protein>
    <submittedName>
        <fullName evidence="1">Uncharacterized protein</fullName>
    </submittedName>
</protein>
<organism evidence="1 2">
    <name type="scientific">Ilyobacter polytropus (strain ATCC 51220 / DSM 2926 / LMG 16218 / CuHBu1)</name>
    <dbReference type="NCBI Taxonomy" id="572544"/>
    <lineage>
        <taxon>Bacteria</taxon>
        <taxon>Fusobacteriati</taxon>
        <taxon>Fusobacteriota</taxon>
        <taxon>Fusobacteriia</taxon>
        <taxon>Fusobacteriales</taxon>
        <taxon>Fusobacteriaceae</taxon>
        <taxon>Ilyobacter</taxon>
    </lineage>
</organism>
<dbReference type="RefSeq" id="WP_013388065.1">
    <property type="nucleotide sequence ID" value="NC_014632.1"/>
</dbReference>
<dbReference type="eggNOG" id="COG2159">
    <property type="taxonomic scope" value="Bacteria"/>
</dbReference>
<dbReference type="EMBL" id="CP002281">
    <property type="protein sequence ID" value="ADO83398.1"/>
    <property type="molecule type" value="Genomic_DNA"/>
</dbReference>
<dbReference type="AlphaFoldDB" id="E3H9K9"/>
<accession>E3H9K9</accession>
<reference evidence="1 2" key="1">
    <citation type="journal article" date="2010" name="Stand. Genomic Sci.">
        <title>Complete genome sequence of Ilyobacter polytropus type strain (CuHbu1).</title>
        <authorList>
            <person name="Sikorski J."/>
            <person name="Chertkov O."/>
            <person name="Lapidus A."/>
            <person name="Nolan M."/>
            <person name="Lucas S."/>
            <person name="Del Rio T.G."/>
            <person name="Tice H."/>
            <person name="Cheng J.F."/>
            <person name="Tapia R."/>
            <person name="Han C."/>
            <person name="Goodwin L."/>
            <person name="Pitluck S."/>
            <person name="Liolios K."/>
            <person name="Ivanova N."/>
            <person name="Mavromatis K."/>
            <person name="Mikhailova N."/>
            <person name="Pati A."/>
            <person name="Chen A."/>
            <person name="Palaniappan K."/>
            <person name="Land M."/>
            <person name="Hauser L."/>
            <person name="Chang Y.J."/>
            <person name="Jeffries C.D."/>
            <person name="Brambilla E."/>
            <person name="Yasawong M."/>
            <person name="Rohde M."/>
            <person name="Pukall R."/>
            <person name="Spring S."/>
            <person name="Goker M."/>
            <person name="Woyke T."/>
            <person name="Bristow J."/>
            <person name="Eisen J.A."/>
            <person name="Markowitz V."/>
            <person name="Hugenholtz P."/>
            <person name="Kyrpides N.C."/>
            <person name="Klenk H.P."/>
        </authorList>
    </citation>
    <scope>NUCLEOTIDE SEQUENCE [LARGE SCALE GENOMIC DNA]</scope>
    <source>
        <strain evidence="2">ATCC 51220 / DSM 2926 / LMG 16218 / CuHBu1</strain>
    </source>
</reference>
<dbReference type="HOGENOM" id="CLU_660154_0_0_0"/>
<evidence type="ECO:0000313" key="1">
    <source>
        <dbReference type="EMBL" id="ADO83398.1"/>
    </source>
</evidence>